<feature type="transmembrane region" description="Helical" evidence="1">
    <location>
        <begin position="7"/>
        <end position="30"/>
    </location>
</feature>
<organism evidence="2 3">
    <name type="scientific">Brassica napus</name>
    <name type="common">Rape</name>
    <dbReference type="NCBI Taxonomy" id="3708"/>
    <lineage>
        <taxon>Eukaryota</taxon>
        <taxon>Viridiplantae</taxon>
        <taxon>Streptophyta</taxon>
        <taxon>Embryophyta</taxon>
        <taxon>Tracheophyta</taxon>
        <taxon>Spermatophyta</taxon>
        <taxon>Magnoliopsida</taxon>
        <taxon>eudicotyledons</taxon>
        <taxon>Gunneridae</taxon>
        <taxon>Pentapetalae</taxon>
        <taxon>rosids</taxon>
        <taxon>malvids</taxon>
        <taxon>Brassicales</taxon>
        <taxon>Brassicaceae</taxon>
        <taxon>Brassiceae</taxon>
        <taxon>Brassica</taxon>
    </lineage>
</organism>
<name>A0ABQ8BJK5_BRANA</name>
<dbReference type="Proteomes" id="UP000824890">
    <property type="component" value="Unassembled WGS sequence"/>
</dbReference>
<evidence type="ECO:0000256" key="1">
    <source>
        <dbReference type="SAM" id="Phobius"/>
    </source>
</evidence>
<keyword evidence="1" id="KW-0472">Membrane</keyword>
<keyword evidence="3" id="KW-1185">Reference proteome</keyword>
<proteinExistence type="predicted"/>
<keyword evidence="1" id="KW-1133">Transmembrane helix</keyword>
<protein>
    <recommendedName>
        <fullName evidence="4">Secretory carrier membrane protein</fullName>
    </recommendedName>
</protein>
<reference evidence="2 3" key="1">
    <citation type="submission" date="2021-05" db="EMBL/GenBank/DDBJ databases">
        <title>Genome Assembly of Synthetic Allotetraploid Brassica napus Reveals Homoeologous Exchanges between Subgenomes.</title>
        <authorList>
            <person name="Davis J.T."/>
        </authorList>
    </citation>
    <scope>NUCLEOTIDE SEQUENCE [LARGE SCALE GENOMIC DNA]</scope>
    <source>
        <strain evidence="3">cv. Da-Ae</strain>
        <tissue evidence="2">Seedling</tissue>
    </source>
</reference>
<evidence type="ECO:0000313" key="2">
    <source>
        <dbReference type="EMBL" id="KAH0905004.1"/>
    </source>
</evidence>
<accession>A0ABQ8BJK5</accession>
<keyword evidence="1" id="KW-0812">Transmembrane</keyword>
<dbReference type="EMBL" id="JAGKQM010000011">
    <property type="protein sequence ID" value="KAH0905004.1"/>
    <property type="molecule type" value="Genomic_DNA"/>
</dbReference>
<evidence type="ECO:0008006" key="4">
    <source>
        <dbReference type="Google" id="ProtNLM"/>
    </source>
</evidence>
<gene>
    <name evidence="2" type="ORF">HID58_044507</name>
</gene>
<sequence length="38" mass="4299">MIAFVLNFGYALPGSLLCIWITFSAVKVYWCMLVDTLV</sequence>
<evidence type="ECO:0000313" key="3">
    <source>
        <dbReference type="Proteomes" id="UP000824890"/>
    </source>
</evidence>
<comment type="caution">
    <text evidence="2">The sequence shown here is derived from an EMBL/GenBank/DDBJ whole genome shotgun (WGS) entry which is preliminary data.</text>
</comment>